<dbReference type="Proteomes" id="UP000278907">
    <property type="component" value="Unassembled WGS sequence"/>
</dbReference>
<keyword evidence="2" id="KW-1185">Reference proteome</keyword>
<accession>A0ABX9Q689</accession>
<evidence type="ECO:0000313" key="2">
    <source>
        <dbReference type="Proteomes" id="UP000278907"/>
    </source>
</evidence>
<name>A0ABX9Q689_9BACT</name>
<reference evidence="1 2" key="1">
    <citation type="submission" date="2018-09" db="EMBL/GenBank/DDBJ databases">
        <authorList>
            <person name="Livingstone P.G."/>
            <person name="Whitworth D.E."/>
        </authorList>
    </citation>
    <scope>NUCLEOTIDE SEQUENCE [LARGE SCALE GENOMIC DNA]</scope>
    <source>
        <strain evidence="1 2">CA031B</strain>
    </source>
</reference>
<organism evidence="1 2">
    <name type="scientific">Corallococcus praedator</name>
    <dbReference type="NCBI Taxonomy" id="2316724"/>
    <lineage>
        <taxon>Bacteria</taxon>
        <taxon>Pseudomonadati</taxon>
        <taxon>Myxococcota</taxon>
        <taxon>Myxococcia</taxon>
        <taxon>Myxococcales</taxon>
        <taxon>Cystobacterineae</taxon>
        <taxon>Myxococcaceae</taxon>
        <taxon>Corallococcus</taxon>
    </lineage>
</organism>
<dbReference type="EMBL" id="RAWI01000546">
    <property type="protein sequence ID" value="RKH91781.1"/>
    <property type="molecule type" value="Genomic_DNA"/>
</dbReference>
<proteinExistence type="predicted"/>
<evidence type="ECO:0000313" key="1">
    <source>
        <dbReference type="EMBL" id="RKH91781.1"/>
    </source>
</evidence>
<comment type="caution">
    <text evidence="1">The sequence shown here is derived from an EMBL/GenBank/DDBJ whole genome shotgun (WGS) entry which is preliminary data.</text>
</comment>
<protein>
    <submittedName>
        <fullName evidence="1">Uncharacterized protein</fullName>
    </submittedName>
</protein>
<gene>
    <name evidence="1" type="ORF">D7Y13_38390</name>
</gene>
<sequence length="64" mass="7318">MRAGIREGRDTRRRIDCERFALQDVGQVDECRRGLLRHPRGQLERELGDVVAVSVTDSRAGNRL</sequence>